<dbReference type="AlphaFoldDB" id="A0A517T1V3"/>
<dbReference type="Proteomes" id="UP000315003">
    <property type="component" value="Chromosome"/>
</dbReference>
<accession>A0A517T1V3</accession>
<dbReference type="EMBL" id="CP036272">
    <property type="protein sequence ID" value="QDT62343.1"/>
    <property type="molecule type" value="Genomic_DNA"/>
</dbReference>
<gene>
    <name evidence="1" type="ORF">SV7mr_48910</name>
</gene>
<protein>
    <submittedName>
        <fullName evidence="1">Uncharacterized protein</fullName>
    </submittedName>
</protein>
<dbReference type="OrthoDB" id="674231at2"/>
<evidence type="ECO:0000313" key="2">
    <source>
        <dbReference type="Proteomes" id="UP000315003"/>
    </source>
</evidence>
<organism evidence="1 2">
    <name type="scientific">Stieleria bergensis</name>
    <dbReference type="NCBI Taxonomy" id="2528025"/>
    <lineage>
        <taxon>Bacteria</taxon>
        <taxon>Pseudomonadati</taxon>
        <taxon>Planctomycetota</taxon>
        <taxon>Planctomycetia</taxon>
        <taxon>Pirellulales</taxon>
        <taxon>Pirellulaceae</taxon>
        <taxon>Stieleria</taxon>
    </lineage>
</organism>
<evidence type="ECO:0000313" key="1">
    <source>
        <dbReference type="EMBL" id="QDT62343.1"/>
    </source>
</evidence>
<sequence>MNTCLFTSETLTAATKVEHTILDSLGGRVTSQTVTSSEFNEQSARRVDLAAKQVYWPVLMNLSHVVPSRVRAAGLNVETPNHKYPCRINRMGQLEICGTFVEKDETGKVKAVYGQDVESVERLSEQIGLPLKTIRACEPEREDVTFAAVPSVNPFLEVCMLKSILLTFDHLLASDPERFTRSHNLQGCRDLVRDYVLDNASEKVGRMDLAEYSLGLQYEPEYRGRYEQILAKAGLESRPFAHQLIVSSNPDTSTLDAVFVAFGEDPHAFRLSKSWHGPPQTFVMTNGILKNEAASEVVELQESWTLGKPNNRKSFITFWGKENEPDMEPIANEIAEHRFAIVLKAIEYEQIHSDEAVIGQIARTTMESWNTARSISSAVFDRMLVLFDADNRDDARRDRLVELIGDELDKAGADILGSESDTPKMGWDHWLKVHRDCFKTLMREFGAPGRLYVQRAEIRRGDPIYLGDGISEQTTLSRE</sequence>
<reference evidence="1 2" key="1">
    <citation type="submission" date="2019-02" db="EMBL/GenBank/DDBJ databases">
        <title>Deep-cultivation of Planctomycetes and their phenomic and genomic characterization uncovers novel biology.</title>
        <authorList>
            <person name="Wiegand S."/>
            <person name="Jogler M."/>
            <person name="Boedeker C."/>
            <person name="Pinto D."/>
            <person name="Vollmers J."/>
            <person name="Rivas-Marin E."/>
            <person name="Kohn T."/>
            <person name="Peeters S.H."/>
            <person name="Heuer A."/>
            <person name="Rast P."/>
            <person name="Oberbeckmann S."/>
            <person name="Bunk B."/>
            <person name="Jeske O."/>
            <person name="Meyerdierks A."/>
            <person name="Storesund J.E."/>
            <person name="Kallscheuer N."/>
            <person name="Luecker S."/>
            <person name="Lage O.M."/>
            <person name="Pohl T."/>
            <person name="Merkel B.J."/>
            <person name="Hornburger P."/>
            <person name="Mueller R.-W."/>
            <person name="Bruemmer F."/>
            <person name="Labrenz M."/>
            <person name="Spormann A.M."/>
            <person name="Op den Camp H."/>
            <person name="Overmann J."/>
            <person name="Amann R."/>
            <person name="Jetten M.S.M."/>
            <person name="Mascher T."/>
            <person name="Medema M.H."/>
            <person name="Devos D.P."/>
            <person name="Kaster A.-K."/>
            <person name="Ovreas L."/>
            <person name="Rohde M."/>
            <person name="Galperin M.Y."/>
            <person name="Jogler C."/>
        </authorList>
    </citation>
    <scope>NUCLEOTIDE SEQUENCE [LARGE SCALE GENOMIC DNA]</scope>
    <source>
        <strain evidence="1 2">SV_7m_r</strain>
    </source>
</reference>
<proteinExistence type="predicted"/>
<dbReference type="RefSeq" id="WP_145277059.1">
    <property type="nucleotide sequence ID" value="NZ_CP036272.1"/>
</dbReference>
<keyword evidence="2" id="KW-1185">Reference proteome</keyword>
<name>A0A517T1V3_9BACT</name>